<dbReference type="Proteomes" id="UP001157911">
    <property type="component" value="Unassembled WGS sequence"/>
</dbReference>
<dbReference type="Gene3D" id="1.20.58.1790">
    <property type="entry name" value="JHP933, helical tail domain"/>
    <property type="match status" value="1"/>
</dbReference>
<name>A0ABY1NMJ5_9BACT</name>
<accession>A0ABY1NMJ5</accession>
<dbReference type="InterPro" id="IPR014942">
    <property type="entry name" value="AbiEii"/>
</dbReference>
<dbReference type="GO" id="GO:0016740">
    <property type="term" value="F:transferase activity"/>
    <property type="evidence" value="ECO:0007669"/>
    <property type="project" value="UniProtKB-KW"/>
</dbReference>
<keyword evidence="1" id="KW-0808">Transferase</keyword>
<evidence type="ECO:0000313" key="1">
    <source>
        <dbReference type="EMBL" id="SMP13417.1"/>
    </source>
</evidence>
<sequence length="222" mass="26019">MNLSIDSSLKEKLGEKSLERIEVMMKILESVSEKPLVFKGGSALMLFYRLDRFSEDLDFDSPYPVSVNSLVKFLEKLGEVSVKKDTSTVKRLMLKPFGKDFSIKVEVSLRDYSPVDKPIRIGKELSVYSINDFFLQKLSALIHRRRARDLYDLGFIVKEYGEYLSPQNKEKFLSAFRDKMEIYDLIPLFVEEFQTDRFLSDSDLLKSVERLMSFYERERENL</sequence>
<dbReference type="RefSeq" id="WP_283400576.1">
    <property type="nucleotide sequence ID" value="NZ_FXUB01000003.1"/>
</dbReference>
<keyword evidence="2" id="KW-1185">Reference proteome</keyword>
<evidence type="ECO:0000313" key="2">
    <source>
        <dbReference type="Proteomes" id="UP001157911"/>
    </source>
</evidence>
<dbReference type="Pfam" id="PF08843">
    <property type="entry name" value="AbiEii"/>
    <property type="match status" value="1"/>
</dbReference>
<dbReference type="Gene3D" id="3.10.450.620">
    <property type="entry name" value="JHP933, nucleotidyltransferase-like core domain"/>
    <property type="match status" value="1"/>
</dbReference>
<reference evidence="1 2" key="1">
    <citation type="submission" date="2017-05" db="EMBL/GenBank/DDBJ databases">
        <authorList>
            <person name="Varghese N."/>
            <person name="Submissions S."/>
        </authorList>
    </citation>
    <scope>NUCLEOTIDE SEQUENCE [LARGE SCALE GENOMIC DNA]</scope>
    <source>
        <strain evidence="1 2">DSM 15522</strain>
    </source>
</reference>
<comment type="caution">
    <text evidence="1">The sequence shown here is derived from an EMBL/GenBank/DDBJ whole genome shotgun (WGS) entry which is preliminary data.</text>
</comment>
<gene>
    <name evidence="1" type="ORF">SAMN06265339_1114</name>
</gene>
<organism evidence="1 2">
    <name type="scientific">Desulfurobacterium pacificum</name>
    <dbReference type="NCBI Taxonomy" id="240166"/>
    <lineage>
        <taxon>Bacteria</taxon>
        <taxon>Pseudomonadati</taxon>
        <taxon>Aquificota</taxon>
        <taxon>Aquificia</taxon>
        <taxon>Desulfurobacteriales</taxon>
        <taxon>Desulfurobacteriaceae</taxon>
        <taxon>Desulfurobacterium</taxon>
    </lineage>
</organism>
<dbReference type="EMBL" id="FXUB01000003">
    <property type="protein sequence ID" value="SMP13417.1"/>
    <property type="molecule type" value="Genomic_DNA"/>
</dbReference>
<protein>
    <submittedName>
        <fullName evidence="1">Nucleotidyl transferase AbiEii toxin, Type IV TA system</fullName>
    </submittedName>
</protein>
<proteinExistence type="predicted"/>